<dbReference type="InterPro" id="IPR020422">
    <property type="entry name" value="TYR_PHOSPHATASE_DUAL_dom"/>
</dbReference>
<protein>
    <submittedName>
        <fullName evidence="8">Dual specificity protein phosphatase 14</fullName>
    </submittedName>
</protein>
<dbReference type="Pfam" id="PF00782">
    <property type="entry name" value="DSPc"/>
    <property type="match status" value="1"/>
</dbReference>
<dbReference type="InterPro" id="IPR000340">
    <property type="entry name" value="Dual-sp_phosphatase_cat-dom"/>
</dbReference>
<dbReference type="InterPro" id="IPR052103">
    <property type="entry name" value="Dual_spec_Phospatases"/>
</dbReference>
<evidence type="ECO:0000313" key="7">
    <source>
        <dbReference type="Proteomes" id="UP000036681"/>
    </source>
</evidence>
<dbReference type="InterPro" id="IPR029021">
    <property type="entry name" value="Prot-tyrosine_phosphatase-like"/>
</dbReference>
<keyword evidence="7" id="KW-1185">Reference proteome</keyword>
<feature type="domain" description="Tyrosine specific protein phosphatases" evidence="6">
    <location>
        <begin position="69"/>
        <end position="128"/>
    </location>
</feature>
<evidence type="ECO:0000259" key="5">
    <source>
        <dbReference type="PROSITE" id="PS50054"/>
    </source>
</evidence>
<accession>A0A0M3I2W2</accession>
<proteinExistence type="inferred from homology"/>
<dbReference type="PROSITE" id="PS50054">
    <property type="entry name" value="TYR_PHOSPHATASE_DUAL"/>
    <property type="match status" value="1"/>
</dbReference>
<dbReference type="Gene3D" id="3.90.190.10">
    <property type="entry name" value="Protein tyrosine phosphatase superfamily"/>
    <property type="match status" value="1"/>
</dbReference>
<evidence type="ECO:0000256" key="1">
    <source>
        <dbReference type="ARBA" id="ARBA00008601"/>
    </source>
</evidence>
<keyword evidence="3" id="KW-0904">Protein phosphatase</keyword>
<organism evidence="7 8">
    <name type="scientific">Ascaris lumbricoides</name>
    <name type="common">Giant roundworm</name>
    <dbReference type="NCBI Taxonomy" id="6252"/>
    <lineage>
        <taxon>Eukaryota</taxon>
        <taxon>Metazoa</taxon>
        <taxon>Ecdysozoa</taxon>
        <taxon>Nematoda</taxon>
        <taxon>Chromadorea</taxon>
        <taxon>Rhabditida</taxon>
        <taxon>Spirurina</taxon>
        <taxon>Ascaridomorpha</taxon>
        <taxon>Ascaridoidea</taxon>
        <taxon>Ascarididae</taxon>
        <taxon>Ascaris</taxon>
    </lineage>
</organism>
<dbReference type="InterPro" id="IPR000387">
    <property type="entry name" value="Tyr_Pase_dom"/>
</dbReference>
<dbReference type="SMART" id="SM00195">
    <property type="entry name" value="DSPc"/>
    <property type="match status" value="1"/>
</dbReference>
<comment type="similarity">
    <text evidence="1">Belongs to the protein-tyrosine phosphatase family. Non-receptor class dual specificity subfamily.</text>
</comment>
<keyword evidence="2" id="KW-0378">Hydrolase</keyword>
<dbReference type="AlphaFoldDB" id="A0A0M3I2W2"/>
<sequence>MSRIGLFGQISVITEHLYLSGAGVLKPEKLKQKQITCVINAAVEEPNTYIPGIDHVKIPIEDNPLAPIDLYFDVVADKIKAIKDHGGKTLVHCVAGVSRSASFCMIYLVKYERMTLRQAYHYVKSARPIIRPNVGFWKQMIDYERKIRGASSVSMMVTSQCDLTIPDVYCNELKKRFAQNNATPKSTSNGLISVHNLLSGKTPQSSSPNRPSTVSYRRSGSPAVSSASVPIVASRYSSVSLLNPAPSRRRGSSSLFGSLYHSEFSAF</sequence>
<dbReference type="GO" id="GO:0004721">
    <property type="term" value="F:phosphoprotein phosphatase activity"/>
    <property type="evidence" value="ECO:0007669"/>
    <property type="project" value="UniProtKB-KW"/>
</dbReference>
<evidence type="ECO:0000256" key="3">
    <source>
        <dbReference type="ARBA" id="ARBA00022912"/>
    </source>
</evidence>
<evidence type="ECO:0000313" key="8">
    <source>
        <dbReference type="WBParaSite" id="ALUE_0001089701-mRNA-1"/>
    </source>
</evidence>
<dbReference type="WBParaSite" id="ALUE_0001089701-mRNA-1">
    <property type="protein sequence ID" value="ALUE_0001089701-mRNA-1"/>
    <property type="gene ID" value="ALUE_0001089701"/>
</dbReference>
<dbReference type="SUPFAM" id="SSF52799">
    <property type="entry name" value="(Phosphotyrosine protein) phosphatases II"/>
    <property type="match status" value="1"/>
</dbReference>
<dbReference type="GO" id="GO:0005737">
    <property type="term" value="C:cytoplasm"/>
    <property type="evidence" value="ECO:0007669"/>
    <property type="project" value="TreeGrafter"/>
</dbReference>
<reference evidence="8" key="1">
    <citation type="submission" date="2017-02" db="UniProtKB">
        <authorList>
            <consortium name="WormBaseParasite"/>
        </authorList>
    </citation>
    <scope>IDENTIFICATION</scope>
</reference>
<dbReference type="PROSITE" id="PS00383">
    <property type="entry name" value="TYR_PHOSPHATASE_1"/>
    <property type="match status" value="1"/>
</dbReference>
<feature type="region of interest" description="Disordered" evidence="4">
    <location>
        <begin position="199"/>
        <end position="223"/>
    </location>
</feature>
<dbReference type="PANTHER" id="PTHR45961">
    <property type="entry name" value="IP21249P"/>
    <property type="match status" value="1"/>
</dbReference>
<dbReference type="PANTHER" id="PTHR45961:SF6">
    <property type="entry name" value="IP21249P"/>
    <property type="match status" value="1"/>
</dbReference>
<evidence type="ECO:0000256" key="2">
    <source>
        <dbReference type="ARBA" id="ARBA00022801"/>
    </source>
</evidence>
<evidence type="ECO:0000256" key="4">
    <source>
        <dbReference type="SAM" id="MobiDB-lite"/>
    </source>
</evidence>
<dbReference type="Proteomes" id="UP000036681">
    <property type="component" value="Unplaced"/>
</dbReference>
<feature type="compositionally biased region" description="Polar residues" evidence="4">
    <location>
        <begin position="199"/>
        <end position="216"/>
    </location>
</feature>
<feature type="domain" description="Tyrosine-protein phosphatase" evidence="5">
    <location>
        <begin position="9"/>
        <end position="149"/>
    </location>
</feature>
<evidence type="ECO:0000259" key="6">
    <source>
        <dbReference type="PROSITE" id="PS50056"/>
    </source>
</evidence>
<name>A0A0M3I2W2_ASCLU</name>
<dbReference type="PROSITE" id="PS50056">
    <property type="entry name" value="TYR_PHOSPHATASE_2"/>
    <property type="match status" value="1"/>
</dbReference>
<dbReference type="InterPro" id="IPR016130">
    <property type="entry name" value="Tyr_Pase_AS"/>
</dbReference>
<dbReference type="CDD" id="cd14514">
    <property type="entry name" value="DUSP14-like"/>
    <property type="match status" value="1"/>
</dbReference>